<reference evidence="2" key="2">
    <citation type="submission" date="2025-08" db="UniProtKB">
        <authorList>
            <consortium name="Ensembl"/>
        </authorList>
    </citation>
    <scope>IDENTIFICATION</scope>
</reference>
<dbReference type="OMA" id="IMANCKS"/>
<dbReference type="InParanoid" id="A0A674MDB0"/>
<dbReference type="Ensembl" id="ENSTRUT00000086486.1">
    <property type="protein sequence ID" value="ENSTRUP00000059030.1"/>
    <property type="gene ID" value="ENSTRUG00000009577.3"/>
</dbReference>
<reference evidence="2" key="3">
    <citation type="submission" date="2025-09" db="UniProtKB">
        <authorList>
            <consortium name="Ensembl"/>
        </authorList>
    </citation>
    <scope>IDENTIFICATION</scope>
</reference>
<dbReference type="PANTHER" id="PTHR28348:SF1">
    <property type="entry name" value="UPF0193 PROTEIN EVG1"/>
    <property type="match status" value="1"/>
</dbReference>
<dbReference type="InterPro" id="IPR007914">
    <property type="entry name" value="UPF0193"/>
</dbReference>
<organism evidence="2 3">
    <name type="scientific">Takifugu rubripes</name>
    <name type="common">Japanese pufferfish</name>
    <name type="synonym">Fugu rubripes</name>
    <dbReference type="NCBI Taxonomy" id="31033"/>
    <lineage>
        <taxon>Eukaryota</taxon>
        <taxon>Metazoa</taxon>
        <taxon>Chordata</taxon>
        <taxon>Craniata</taxon>
        <taxon>Vertebrata</taxon>
        <taxon>Euteleostomi</taxon>
        <taxon>Actinopterygii</taxon>
        <taxon>Neopterygii</taxon>
        <taxon>Teleostei</taxon>
        <taxon>Neoteleostei</taxon>
        <taxon>Acanthomorphata</taxon>
        <taxon>Eupercaria</taxon>
        <taxon>Tetraodontiformes</taxon>
        <taxon>Tetradontoidea</taxon>
        <taxon>Tetraodontidae</taxon>
        <taxon>Takifugu</taxon>
    </lineage>
</organism>
<feature type="region of interest" description="Disordered" evidence="1">
    <location>
        <begin position="64"/>
        <end position="101"/>
    </location>
</feature>
<dbReference type="Pfam" id="PF05250">
    <property type="entry name" value="UPF0193"/>
    <property type="match status" value="1"/>
</dbReference>
<feature type="region of interest" description="Disordered" evidence="1">
    <location>
        <begin position="129"/>
        <end position="154"/>
    </location>
</feature>
<dbReference type="Proteomes" id="UP000005226">
    <property type="component" value="Chromosome 17"/>
</dbReference>
<dbReference type="GeneTree" id="ENSGT00390000010231"/>
<sequence>MDFKENLLQMEASRNRVRGGLWNMPGPRQYSKDTQDMLKLMMQESRLTHLQKRRITDCLQKGTALPLTFDPPLPAPPREPKTVQRRPSARPQRRSAEACRRGDAYVRERFCPGPTRDVEKEKRRLQNIMSTGQEEPAPVSSGRGPDPDTGGGDRFQEVLGEIEERRRFLADMASLGQGKKYINIITTEISQVKPSPPTPGFLSGAVKPPLFRLLKLRSHRKSKNWRCWRKEAVSRRMQQNLRRGTTTEPTSDVQFIKNLLEAGT</sequence>
<dbReference type="PANTHER" id="PTHR28348">
    <property type="entry name" value="UPF0193 PROTEIN EVG1"/>
    <property type="match status" value="1"/>
</dbReference>
<reference evidence="2 3" key="1">
    <citation type="journal article" date="2011" name="Genome Biol. Evol.">
        <title>Integration of the genetic map and genome assembly of fugu facilitates insights into distinct features of genome evolution in teleosts and mammals.</title>
        <authorList>
            <person name="Kai W."/>
            <person name="Kikuchi K."/>
            <person name="Tohari S."/>
            <person name="Chew A.K."/>
            <person name="Tay A."/>
            <person name="Fujiwara A."/>
            <person name="Hosoya S."/>
            <person name="Suetake H."/>
            <person name="Naruse K."/>
            <person name="Brenner S."/>
            <person name="Suzuki Y."/>
            <person name="Venkatesh B."/>
        </authorList>
    </citation>
    <scope>NUCLEOTIDE SEQUENCE [LARGE SCALE GENOMIC DNA]</scope>
</reference>
<dbReference type="AlphaFoldDB" id="A0A674MDB0"/>
<feature type="compositionally biased region" description="Basic residues" evidence="1">
    <location>
        <begin position="83"/>
        <end position="93"/>
    </location>
</feature>
<accession>A0A674MDB0</accession>
<gene>
    <name evidence="2" type="primary">c17h22orf23</name>
</gene>
<evidence type="ECO:0000313" key="3">
    <source>
        <dbReference type="Proteomes" id="UP000005226"/>
    </source>
</evidence>
<keyword evidence="3" id="KW-1185">Reference proteome</keyword>
<name>A0A674MDB0_TAKRU</name>
<evidence type="ECO:0000313" key="2">
    <source>
        <dbReference type="Ensembl" id="ENSTRUP00000059030.1"/>
    </source>
</evidence>
<evidence type="ECO:0000256" key="1">
    <source>
        <dbReference type="SAM" id="MobiDB-lite"/>
    </source>
</evidence>
<protein>
    <submittedName>
        <fullName evidence="2">Uncharacterized protein</fullName>
    </submittedName>
</protein>
<proteinExistence type="predicted"/>